<sequence length="1876" mass="203993">MYARFQASKILIRSICCGIYRDTEALQNGSACLLITQRFHPFPDRAPECESFKRCCARVAFVSIPDPRQTFDADVTEADAMSPTLSGNTGEVGSGEAEEDVLLRVPLDLEVPNDVTLRTLQHLLSKQLEEAGLQALRPPSALFLALNGHLCVDPKAQPLRNLVPGSVVSLVEDLGEAQEVARLGLCLNAVQLLQVQCPTFAPLGQQGHQKKMPEEVLREKRQRLYKTQPCANYAAGHCSFGHKCHFAHGEHELRLPGKIEGSPSTSISSWNVERNDGSWEERSQWPESRKWGEAVASGWRWGEQEWQQDWQDGADWSWSAGWDGWDGSSEARGWKREGWQSDWQDGRDGQWESDAGAGSDAGTGRNVGQVDCGKPDAPRIQQTDGSEESRSDVLHQVERPTGDLRGSRERQRDDRNQEFGRGARSLTRERDRRRRGRSPSPRRPQQARDGSDPGAAAVSAAEAAAGAGGSAGAESGGLKWSSARHQHAKAMGSSSSAAKQEGQAPKPAQLSLPIQNRRTRAVTLSVEPREAVVEVGTGASGAGVCLPIKNRRTRGVILETAEFNPDRLAPPSLNVGRGQDASGGDMTRRAVHNPVGHSFATDSPTALVPRLPSSPAATSSARTSSVPASPSVMSRNSRVHFAASPASVVEITPYSWTSRSSACSPTSPTFDESPARPATAATALSIPQTAPGLYASGSLQHTVVIPAVQYVQHYAWTAPSAAAPAIPVGSTPSLPLAGAPAANVAHATVAVSLPKSIAPTAAVTPVPRFRPSLVDIFPGSLQRSLLNSTQVVCAQENPNMEFYGQGAAYVGQGRMQAMPQQVQAQLAAQQQPASDEDVARLVQDLQKGDERETALLELSKRRESLQDLAPILWHSFGTIVALIQEIVQIYPQLAQPPTLTATASNRVCNSLALLQCVASHPETRPLFLKAQIPLLLYPFLNTSSAERPFEYLRLTSLGVIGALVKVDDQEVIVFLLNTEIIPLCLRIMESGSELSKTVATFIVQKLLLDESGLYYVCDSAHRFYAVANVLSKMVGVLVQSPSIRLLKHVVRCYLRLTEDPRAREVLRQCLPEGLQSDPSLKRLPPSISQSLEEDQTTKRWLGQLLTPALEVDSMEVGEGVGWLTSARRHLPPSGSGRARRPFAFGPAAPVSSGQEVDDAGVLLLGRGPLQTFCAASFDGEKRRRRISDRYDESIAFRSRLYASLQKKQWVLGTVGVWMSITLSTLHDDSEKTACRLDLITNEPSQAWCFNRWRAETDDVRGGASSAQFKGLTDASGDAEFCGMLSSSVRDPFASVSLQASALPEPLSEMKGLVLDISEADGSEYSVGLRMLGAPAGIQHAFKFTAEAGRLEMYFRDFQPMLQGRVQPDDETRLVLERVESITIQKHGANGLSHEPFSLVLRSVCGIPGRDLPPPPPPARKTKWTCRACGTMNFDSSDSCTQHGYSLTLHPDCVLLSDFLKQGVTYVFSSPDTSATFSSWKKANQWAKEHGVVEVSDGLRQRAKDQGDLGFAEESSAAVVQVAGPSTDAASEKQSEDPADDGKGDMGDEPVQAMKPMKAMKATKPLKAMKAAMKSKPAMRAMATAKKSTKAMKSTKAKSKPAMRALATAKKPTKAMKTMKAMKTEPAMKAMKAAKKVVAKKPAKDGNKKKDDDKTAKKKDDDRKKDDMPGWLVDPFRYTDDDGVIRVEVSQLEVGDSGTDMICTDGMDVNQSIQAMISSMEFAGCSADKISYQAVGIAVCVKKIDKKKDDDDDDKKKDDDTGKDDDKKKDDDDDDKKKDDDTGKDDDKKKDDDQGQDDDQKKDDDTIDMRSMPSSSDGPHKLRGPPGDGLSDLEMDDGSPKDDDKKKDDDQSEPHTPPEWIPGHVYNSKTSRHEPLE</sequence>
<evidence type="ECO:0000256" key="1">
    <source>
        <dbReference type="ARBA" id="ARBA00006385"/>
    </source>
</evidence>
<dbReference type="SMART" id="SM00356">
    <property type="entry name" value="ZnF_C3H1"/>
    <property type="match status" value="1"/>
</dbReference>
<dbReference type="SUPFAM" id="SSF90229">
    <property type="entry name" value="CCCH zinc finger"/>
    <property type="match status" value="1"/>
</dbReference>
<dbReference type="GO" id="GO:0008270">
    <property type="term" value="F:zinc ion binding"/>
    <property type="evidence" value="ECO:0007669"/>
    <property type="project" value="UniProtKB-KW"/>
</dbReference>
<feature type="compositionally biased region" description="Low complexity" evidence="6">
    <location>
        <begin position="353"/>
        <end position="362"/>
    </location>
</feature>
<proteinExistence type="inferred from homology"/>
<organism evidence="8 9">
    <name type="scientific">Symbiodinium microadriaticum</name>
    <name type="common">Dinoflagellate</name>
    <name type="synonym">Zooxanthella microadriatica</name>
    <dbReference type="NCBI Taxonomy" id="2951"/>
    <lineage>
        <taxon>Eukaryota</taxon>
        <taxon>Sar</taxon>
        <taxon>Alveolata</taxon>
        <taxon>Dinophyceae</taxon>
        <taxon>Suessiales</taxon>
        <taxon>Symbiodiniaceae</taxon>
        <taxon>Symbiodinium</taxon>
    </lineage>
</organism>
<evidence type="ECO:0000256" key="6">
    <source>
        <dbReference type="SAM" id="MobiDB-lite"/>
    </source>
</evidence>
<feature type="compositionally biased region" description="Basic and acidic residues" evidence="6">
    <location>
        <begin position="387"/>
        <end position="418"/>
    </location>
</feature>
<feature type="region of interest" description="Disordered" evidence="6">
    <location>
        <begin position="1584"/>
        <end position="1615"/>
    </location>
</feature>
<evidence type="ECO:0000313" key="9">
    <source>
        <dbReference type="Proteomes" id="UP000186817"/>
    </source>
</evidence>
<comment type="similarity">
    <text evidence="1">Belongs to the CNOT9 family.</text>
</comment>
<feature type="compositionally biased region" description="Basic residues" evidence="6">
    <location>
        <begin position="1586"/>
        <end position="1600"/>
    </location>
</feature>
<feature type="region of interest" description="Disordered" evidence="6">
    <location>
        <begin position="594"/>
        <end position="633"/>
    </location>
</feature>
<dbReference type="Gene3D" id="4.10.1000.10">
    <property type="entry name" value="Zinc finger, CCCH-type"/>
    <property type="match status" value="1"/>
</dbReference>
<dbReference type="InterPro" id="IPR000571">
    <property type="entry name" value="Znf_CCCH"/>
</dbReference>
<gene>
    <name evidence="8" type="primary">rqcd1</name>
    <name evidence="8" type="ORF">AK812_SmicGene32965</name>
</gene>
<dbReference type="EMBL" id="LSRX01000942">
    <property type="protein sequence ID" value="OLP85999.1"/>
    <property type="molecule type" value="Genomic_DNA"/>
</dbReference>
<dbReference type="GO" id="GO:0006402">
    <property type="term" value="P:mRNA catabolic process"/>
    <property type="evidence" value="ECO:0007669"/>
    <property type="project" value="InterPro"/>
</dbReference>
<dbReference type="InterPro" id="IPR016024">
    <property type="entry name" value="ARM-type_fold"/>
</dbReference>
<dbReference type="Gene3D" id="1.25.10.10">
    <property type="entry name" value="Leucine-rich Repeat Variant"/>
    <property type="match status" value="1"/>
</dbReference>
<evidence type="ECO:0000259" key="7">
    <source>
        <dbReference type="PROSITE" id="PS50103"/>
    </source>
</evidence>
<feature type="compositionally biased region" description="Basic and acidic residues" evidence="6">
    <location>
        <begin position="273"/>
        <end position="286"/>
    </location>
</feature>
<protein>
    <submittedName>
        <fullName evidence="8">Cell differentiation protein RCD1-like</fullName>
    </submittedName>
</protein>
<dbReference type="Pfam" id="PF08547">
    <property type="entry name" value="CIA30"/>
    <property type="match status" value="1"/>
</dbReference>
<dbReference type="Pfam" id="PF00642">
    <property type="entry name" value="zf-CCCH"/>
    <property type="match status" value="1"/>
</dbReference>
<feature type="compositionally biased region" description="Low complexity" evidence="6">
    <location>
        <begin position="1512"/>
        <end position="1522"/>
    </location>
</feature>
<feature type="region of interest" description="Disordered" evidence="6">
    <location>
        <begin position="339"/>
        <end position="516"/>
    </location>
</feature>
<accession>A0A1Q9CSU8</accession>
<keyword evidence="2 5" id="KW-0479">Metal-binding</keyword>
<evidence type="ECO:0000256" key="3">
    <source>
        <dbReference type="ARBA" id="ARBA00022771"/>
    </source>
</evidence>
<feature type="zinc finger region" description="C3H1-type" evidence="5">
    <location>
        <begin position="224"/>
        <end position="251"/>
    </location>
</feature>
<feature type="compositionally biased region" description="Low complexity" evidence="6">
    <location>
        <begin position="613"/>
        <end position="632"/>
    </location>
</feature>
<evidence type="ECO:0000256" key="2">
    <source>
        <dbReference type="ARBA" id="ARBA00022723"/>
    </source>
</evidence>
<reference evidence="8 9" key="1">
    <citation type="submission" date="2016-02" db="EMBL/GenBank/DDBJ databases">
        <title>Genome analysis of coral dinoflagellate symbionts highlights evolutionary adaptations to a symbiotic lifestyle.</title>
        <authorList>
            <person name="Aranda M."/>
            <person name="Li Y."/>
            <person name="Liew Y.J."/>
            <person name="Baumgarten S."/>
            <person name="Simakov O."/>
            <person name="Wilson M."/>
            <person name="Piel J."/>
            <person name="Ashoor H."/>
            <person name="Bougouffa S."/>
            <person name="Bajic V.B."/>
            <person name="Ryu T."/>
            <person name="Ravasi T."/>
            <person name="Bayer T."/>
            <person name="Micklem G."/>
            <person name="Kim H."/>
            <person name="Bhak J."/>
            <person name="Lajeunesse T.C."/>
            <person name="Voolstra C.R."/>
        </authorList>
    </citation>
    <scope>NUCLEOTIDE SEQUENCE [LARGE SCALE GENOMIC DNA]</scope>
    <source>
        <strain evidence="8 9">CCMP2467</strain>
    </source>
</reference>
<dbReference type="InterPro" id="IPR007216">
    <property type="entry name" value="CNOT9"/>
</dbReference>
<feature type="compositionally biased region" description="Basic and acidic residues" evidence="6">
    <location>
        <begin position="1745"/>
        <end position="1807"/>
    </location>
</feature>
<comment type="caution">
    <text evidence="8">The sequence shown here is derived from an EMBL/GenBank/DDBJ whole genome shotgun (WGS) entry which is preliminary data.</text>
</comment>
<feature type="compositionally biased region" description="Basic and acidic residues" evidence="6">
    <location>
        <begin position="1529"/>
        <end position="1545"/>
    </location>
</feature>
<keyword evidence="9" id="KW-1185">Reference proteome</keyword>
<dbReference type="PROSITE" id="PS50103">
    <property type="entry name" value="ZF_C3H1"/>
    <property type="match status" value="1"/>
</dbReference>
<dbReference type="InterPro" id="IPR013857">
    <property type="entry name" value="NADH-UbQ_OxRdtase-assoc_prot30"/>
</dbReference>
<keyword evidence="3 5" id="KW-0863">Zinc-finger</keyword>
<keyword evidence="4 5" id="KW-0862">Zinc</keyword>
<dbReference type="GO" id="GO:0030014">
    <property type="term" value="C:CCR4-NOT complex"/>
    <property type="evidence" value="ECO:0007669"/>
    <property type="project" value="InterPro"/>
</dbReference>
<feature type="region of interest" description="Disordered" evidence="6">
    <location>
        <begin position="1512"/>
        <end position="1550"/>
    </location>
</feature>
<feature type="region of interest" description="Disordered" evidence="6">
    <location>
        <begin position="259"/>
        <end position="286"/>
    </location>
</feature>
<feature type="compositionally biased region" description="Polar residues" evidence="6">
    <location>
        <begin position="262"/>
        <end position="272"/>
    </location>
</feature>
<dbReference type="InterPro" id="IPR036855">
    <property type="entry name" value="Znf_CCCH_sf"/>
</dbReference>
<feature type="compositionally biased region" description="Low complexity" evidence="6">
    <location>
        <begin position="1601"/>
        <end position="1615"/>
    </location>
</feature>
<feature type="compositionally biased region" description="Low complexity" evidence="6">
    <location>
        <begin position="454"/>
        <end position="465"/>
    </location>
</feature>
<feature type="region of interest" description="Disordered" evidence="6">
    <location>
        <begin position="1633"/>
        <end position="1672"/>
    </location>
</feature>
<dbReference type="PANTHER" id="PTHR12262">
    <property type="entry name" value="CCR4-NOT TRANSCRIPTION COMPLEX SUBUNIT 9"/>
    <property type="match status" value="1"/>
</dbReference>
<feature type="compositionally biased region" description="Low complexity" evidence="6">
    <location>
        <begin position="489"/>
        <end position="499"/>
    </location>
</feature>
<feature type="compositionally biased region" description="Basic and acidic residues" evidence="6">
    <location>
        <begin position="1641"/>
        <end position="1667"/>
    </location>
</feature>
<feature type="domain" description="C3H1-type" evidence="7">
    <location>
        <begin position="224"/>
        <end position="251"/>
    </location>
</feature>
<dbReference type="InterPro" id="IPR011989">
    <property type="entry name" value="ARM-like"/>
</dbReference>
<feature type="region of interest" description="Disordered" evidence="6">
    <location>
        <begin position="1745"/>
        <end position="1876"/>
    </location>
</feature>
<name>A0A1Q9CSU8_SYMMI</name>
<dbReference type="Pfam" id="PF04078">
    <property type="entry name" value="Rcd1"/>
    <property type="match status" value="1"/>
</dbReference>
<dbReference type="SUPFAM" id="SSF48371">
    <property type="entry name" value="ARM repeat"/>
    <property type="match status" value="1"/>
</dbReference>
<evidence type="ECO:0000256" key="5">
    <source>
        <dbReference type="PROSITE-ProRule" id="PRU00723"/>
    </source>
</evidence>
<feature type="compositionally biased region" description="Gly residues" evidence="6">
    <location>
        <begin position="466"/>
        <end position="475"/>
    </location>
</feature>
<evidence type="ECO:0000256" key="4">
    <source>
        <dbReference type="ARBA" id="ARBA00022833"/>
    </source>
</evidence>
<evidence type="ECO:0000313" key="8">
    <source>
        <dbReference type="EMBL" id="OLP85999.1"/>
    </source>
</evidence>
<feature type="compositionally biased region" description="Basic and acidic residues" evidence="6">
    <location>
        <begin position="1837"/>
        <end position="1852"/>
    </location>
</feature>
<dbReference type="Proteomes" id="UP000186817">
    <property type="component" value="Unassembled WGS sequence"/>
</dbReference>
<dbReference type="OrthoDB" id="1183224at2759"/>
<dbReference type="FunFam" id="1.25.10.10:FF:000334">
    <property type="entry name" value="Cell differentiation protein-like protein"/>
    <property type="match status" value="1"/>
</dbReference>
<feature type="compositionally biased region" description="Basic and acidic residues" evidence="6">
    <location>
        <begin position="339"/>
        <end position="350"/>
    </location>
</feature>